<organism evidence="1 2">
    <name type="scientific">Caloramator quimbayensis</name>
    <dbReference type="NCBI Taxonomy" id="1147123"/>
    <lineage>
        <taxon>Bacteria</taxon>
        <taxon>Bacillati</taxon>
        <taxon>Bacillota</taxon>
        <taxon>Clostridia</taxon>
        <taxon>Eubacteriales</taxon>
        <taxon>Clostridiaceae</taxon>
        <taxon>Caloramator</taxon>
    </lineage>
</organism>
<proteinExistence type="predicted"/>
<evidence type="ECO:0000313" key="1">
    <source>
        <dbReference type="EMBL" id="SKA86683.1"/>
    </source>
</evidence>
<sequence length="110" mass="13123">MEKICVLNSNKICDECNMCNICDLNPEKLCDNCGRCLEDNKDYIEIRIDGILDNEEELSDYIYDETIENLDDEFEYDEEDAFNDSLYIEDIPELKEEYDKKINKILKRKE</sequence>
<dbReference type="EMBL" id="FUYH01000007">
    <property type="protein sequence ID" value="SKA86683.1"/>
    <property type="molecule type" value="Genomic_DNA"/>
</dbReference>
<dbReference type="STRING" id="1147123.SAMN05443428_107121"/>
<protein>
    <submittedName>
        <fullName evidence="1">Uncharacterized protein</fullName>
    </submittedName>
</protein>
<dbReference type="Proteomes" id="UP000190105">
    <property type="component" value="Unassembled WGS sequence"/>
</dbReference>
<accession>A0A1T4XB03</accession>
<evidence type="ECO:0000313" key="2">
    <source>
        <dbReference type="Proteomes" id="UP000190105"/>
    </source>
</evidence>
<reference evidence="2" key="1">
    <citation type="submission" date="2017-02" db="EMBL/GenBank/DDBJ databases">
        <authorList>
            <person name="Varghese N."/>
            <person name="Submissions S."/>
        </authorList>
    </citation>
    <scope>NUCLEOTIDE SEQUENCE [LARGE SCALE GENOMIC DNA]</scope>
    <source>
        <strain evidence="2">USBA 833</strain>
    </source>
</reference>
<gene>
    <name evidence="1" type="ORF">SAMN05443428_107121</name>
</gene>
<keyword evidence="2" id="KW-1185">Reference proteome</keyword>
<name>A0A1T4XB03_9CLOT</name>
<dbReference type="OrthoDB" id="1938377at2"/>
<dbReference type="AlphaFoldDB" id="A0A1T4XB03"/>
<dbReference type="RefSeq" id="WP_078696261.1">
    <property type="nucleotide sequence ID" value="NZ_FUYH01000007.1"/>
</dbReference>